<accession>A0ABY5XI40</accession>
<name>A0ABY5XI40_RHISU</name>
<feature type="transmembrane region" description="Helical" evidence="1">
    <location>
        <begin position="31"/>
        <end position="50"/>
    </location>
</feature>
<keyword evidence="1" id="KW-0472">Membrane</keyword>
<evidence type="ECO:0000256" key="1">
    <source>
        <dbReference type="SAM" id="Phobius"/>
    </source>
</evidence>
<keyword evidence="1" id="KW-1133">Transmembrane helix</keyword>
<organism evidence="2 3">
    <name type="scientific">Rhizobium sullae</name>
    <name type="common">Rhizobium hedysari</name>
    <dbReference type="NCBI Taxonomy" id="50338"/>
    <lineage>
        <taxon>Bacteria</taxon>
        <taxon>Pseudomonadati</taxon>
        <taxon>Pseudomonadota</taxon>
        <taxon>Alphaproteobacteria</taxon>
        <taxon>Hyphomicrobiales</taxon>
        <taxon>Rhizobiaceae</taxon>
        <taxon>Rhizobium/Agrobacterium group</taxon>
        <taxon>Rhizobium</taxon>
    </lineage>
</organism>
<dbReference type="Proteomes" id="UP001060123">
    <property type="component" value="Chromosome"/>
</dbReference>
<protein>
    <submittedName>
        <fullName evidence="2">Uncharacterized protein</fullName>
    </submittedName>
</protein>
<evidence type="ECO:0000313" key="3">
    <source>
        <dbReference type="Proteomes" id="UP001060123"/>
    </source>
</evidence>
<keyword evidence="1" id="KW-0812">Transmembrane</keyword>
<proteinExistence type="predicted"/>
<dbReference type="RefSeq" id="WP_027511985.1">
    <property type="nucleotide sequence ID" value="NZ_CP104143.1"/>
</dbReference>
<reference evidence="2" key="1">
    <citation type="submission" date="2022-09" db="EMBL/GenBank/DDBJ databases">
        <title>Australian commercial rhizobial inoculants.</title>
        <authorList>
            <person name="Kohlmeier M.G."/>
            <person name="O'Hara G.W."/>
            <person name="Colombi E."/>
            <person name="Ramsay J.P."/>
            <person name="Terpolilli J."/>
        </authorList>
    </citation>
    <scope>NUCLEOTIDE SEQUENCE</scope>
    <source>
        <strain evidence="2">WSM1592</strain>
    </source>
</reference>
<dbReference type="EMBL" id="CP104143">
    <property type="protein sequence ID" value="UWU14098.1"/>
    <property type="molecule type" value="Genomic_DNA"/>
</dbReference>
<keyword evidence="3" id="KW-1185">Reference proteome</keyword>
<feature type="transmembrane region" description="Helical" evidence="1">
    <location>
        <begin position="71"/>
        <end position="90"/>
    </location>
</feature>
<gene>
    <name evidence="2" type="ORF">N2599_18585</name>
</gene>
<sequence length="282" mass="31212">MQVLTRFTYPTFIGLCGLLGTFSDILQNSNIAIGAIAGLLMLGLACLLLPKELVVDRFWSGLLGNDVSEQFSARPFGLSCALLAMLLYGFSTLSTKAGEEGGVIAAQFPEVRQFQIALGVAQQDIAAIKNISAEIRGDTSRLLESSERWLKFELFLLHEANGHKPNGEWNYVPSGASIFLFNETPLQYEDLLIVLSVPGQGEIYRKSYPRVLDREQRQERNAINVAYESVDVCISAKRRGQEEWLTDKHSLAIHHGPDQYTTEYQKSDSSGVQIFASATRCG</sequence>
<evidence type="ECO:0000313" key="2">
    <source>
        <dbReference type="EMBL" id="UWU14098.1"/>
    </source>
</evidence>
<feature type="transmembrane region" description="Helical" evidence="1">
    <location>
        <begin position="7"/>
        <end position="25"/>
    </location>
</feature>